<gene>
    <name evidence="5" type="ORF">HMPREF1476_00431</name>
</gene>
<feature type="binding site" evidence="4">
    <location>
        <position position="307"/>
    </location>
    <ligand>
        <name>allantoate</name>
        <dbReference type="ChEBI" id="CHEBI:17536"/>
    </ligand>
</feature>
<evidence type="ECO:0000256" key="2">
    <source>
        <dbReference type="ARBA" id="ARBA00022801"/>
    </source>
</evidence>
<dbReference type="GO" id="GO:0046872">
    <property type="term" value="F:metal ion binding"/>
    <property type="evidence" value="ECO:0007669"/>
    <property type="project" value="UniProtKB-KW"/>
</dbReference>
<dbReference type="HOGENOM" id="CLU_024588_3_1_4"/>
<keyword evidence="2" id="KW-0378">Hydrolase</keyword>
<feature type="binding site" evidence="3">
    <location>
        <position position="139"/>
    </location>
    <ligand>
        <name>Zn(2+)</name>
        <dbReference type="ChEBI" id="CHEBI:29105"/>
        <label>2</label>
    </ligand>
</feature>
<feature type="binding site" evidence="3">
    <location>
        <position position="104"/>
    </location>
    <ligand>
        <name>Zn(2+)</name>
        <dbReference type="ChEBI" id="CHEBI:29105"/>
        <label>1</label>
    </ligand>
</feature>
<name>S3BP23_9BURK</name>
<dbReference type="InterPro" id="IPR010158">
    <property type="entry name" value="Amidase_Cbmase"/>
</dbReference>
<feature type="binding site" evidence="3">
    <location>
        <position position="104"/>
    </location>
    <ligand>
        <name>Zn(2+)</name>
        <dbReference type="ChEBI" id="CHEBI:29105"/>
        <label>2</label>
    </ligand>
</feature>
<dbReference type="GeneID" id="64061727"/>
<dbReference type="SUPFAM" id="SSF53187">
    <property type="entry name" value="Zn-dependent exopeptidases"/>
    <property type="match status" value="1"/>
</dbReference>
<evidence type="ECO:0000313" key="6">
    <source>
        <dbReference type="Proteomes" id="UP000014400"/>
    </source>
</evidence>
<comment type="cofactor">
    <cofactor evidence="3">
        <name>Zn(2+)</name>
        <dbReference type="ChEBI" id="CHEBI:29105"/>
    </cofactor>
    <text evidence="3">Binds 2 Zn(2+) ions per subunit.</text>
</comment>
<dbReference type="PATRIC" id="fig|1203554.3.peg.416"/>
<evidence type="ECO:0000256" key="4">
    <source>
        <dbReference type="PIRSR" id="PIRSR001235-2"/>
    </source>
</evidence>
<dbReference type="AlphaFoldDB" id="S3BP23"/>
<dbReference type="NCBIfam" id="TIGR01879">
    <property type="entry name" value="hydantase"/>
    <property type="match status" value="1"/>
</dbReference>
<sequence length="428" mass="46134">MHDLNWAQTDFTEQSQAFAEKIFADVRLLSQSPAPLTGVTRTSYSPEEGRVLKYLSDVCCGLGLQVETDPAGNVWGTLRGSDPELPAVVSGSHCDSVPDGGNYDGLAGIVAALCTARWMQYLGFSPKRDFRVVIMRGEEEGLLGSLGMLGQLTEDDLSRRMRSGSAGPTLRELLTGIGVDPAAVSSGKHCVDFAKIAAFIEVHIEQSARLDNAVTDRVGVVTGIRGLIRHRTIQAIGETAHAGAVDFPYRKDAALACARFSSRLYDFWQHELSLGRDLVATTGVIRTSPSASMNKIAGECIVSLDARSLSAAELNLFEKKVEAILQETAEETGVIFKTDPLMRIAPVEADEGVMKKLETSADILKIGTQRMPSGAGHDAMNFAAAGVPFAMLFVANRFGSHNPNEYMAMDDFLNAAGILARTVMDFDR</sequence>
<protein>
    <submittedName>
        <fullName evidence="5">Hydantoinase/carbamoylase family amidase</fullName>
    </submittedName>
</protein>
<dbReference type="EMBL" id="ATCF01000005">
    <property type="protein sequence ID" value="EPE01121.1"/>
    <property type="molecule type" value="Genomic_DNA"/>
</dbReference>
<dbReference type="Gene3D" id="3.40.630.10">
    <property type="entry name" value="Zn peptidases"/>
    <property type="match status" value="1"/>
</dbReference>
<keyword evidence="3" id="KW-0479">Metal-binding</keyword>
<dbReference type="Pfam" id="PF01546">
    <property type="entry name" value="Peptidase_M20"/>
    <property type="match status" value="1"/>
</dbReference>
<dbReference type="Gene3D" id="3.30.70.360">
    <property type="match status" value="1"/>
</dbReference>
<feature type="binding site" evidence="4">
    <location>
        <position position="229"/>
    </location>
    <ligand>
        <name>allantoate</name>
        <dbReference type="ChEBI" id="CHEBI:17536"/>
    </ligand>
</feature>
<dbReference type="InterPro" id="IPR036264">
    <property type="entry name" value="Bact_exopeptidase_dim_dom"/>
</dbReference>
<keyword evidence="3" id="KW-0862">Zinc</keyword>
<comment type="similarity">
    <text evidence="1">Belongs to the peptidase M20 family.</text>
</comment>
<dbReference type="SUPFAM" id="SSF55031">
    <property type="entry name" value="Bacterial exopeptidase dimerisation domain"/>
    <property type="match status" value="1"/>
</dbReference>
<proteinExistence type="inferred from homology"/>
<dbReference type="GO" id="GO:0016813">
    <property type="term" value="F:hydrolase activity, acting on carbon-nitrogen (but not peptide) bonds, in linear amidines"/>
    <property type="evidence" value="ECO:0007669"/>
    <property type="project" value="InterPro"/>
</dbReference>
<organism evidence="5 6">
    <name type="scientific">Sutterella wadsworthensis HGA0223</name>
    <dbReference type="NCBI Taxonomy" id="1203554"/>
    <lineage>
        <taxon>Bacteria</taxon>
        <taxon>Pseudomonadati</taxon>
        <taxon>Pseudomonadota</taxon>
        <taxon>Betaproteobacteria</taxon>
        <taxon>Burkholderiales</taxon>
        <taxon>Sutterellaceae</taxon>
        <taxon>Sutterella</taxon>
    </lineage>
</organism>
<accession>S3BP23</accession>
<comment type="caution">
    <text evidence="5">The sequence shown here is derived from an EMBL/GenBank/DDBJ whole genome shotgun (WGS) entry which is preliminary data.</text>
</comment>
<evidence type="ECO:0000256" key="1">
    <source>
        <dbReference type="ARBA" id="ARBA00006153"/>
    </source>
</evidence>
<evidence type="ECO:0000256" key="3">
    <source>
        <dbReference type="PIRSR" id="PIRSR001235-1"/>
    </source>
</evidence>
<feature type="binding site" evidence="3">
    <location>
        <position position="203"/>
    </location>
    <ligand>
        <name>Zn(2+)</name>
        <dbReference type="ChEBI" id="CHEBI:29105"/>
        <label>1</label>
    </ligand>
</feature>
<reference evidence="5 6" key="1">
    <citation type="submission" date="2013-04" db="EMBL/GenBank/DDBJ databases">
        <title>The Genome Sequence of Sutterella wadsworthensis HGA0223.</title>
        <authorList>
            <consortium name="The Broad Institute Genomics Platform"/>
            <person name="Earl A."/>
            <person name="Ward D."/>
            <person name="Feldgarden M."/>
            <person name="Gevers D."/>
            <person name="Schmidt T.M."/>
            <person name="Dover J."/>
            <person name="Dai D."/>
            <person name="Walker B."/>
            <person name="Young S."/>
            <person name="Zeng Q."/>
            <person name="Gargeya S."/>
            <person name="Fitzgerald M."/>
            <person name="Haas B."/>
            <person name="Abouelleil A."/>
            <person name="Allen A.W."/>
            <person name="Alvarado L."/>
            <person name="Arachchi H.M."/>
            <person name="Berlin A.M."/>
            <person name="Chapman S.B."/>
            <person name="Gainer-Dewar J."/>
            <person name="Goldberg J."/>
            <person name="Griggs A."/>
            <person name="Gujja S."/>
            <person name="Hansen M."/>
            <person name="Howarth C."/>
            <person name="Imamovic A."/>
            <person name="Ireland A."/>
            <person name="Larimer J."/>
            <person name="McCowan C."/>
            <person name="Murphy C."/>
            <person name="Pearson M."/>
            <person name="Poon T.W."/>
            <person name="Priest M."/>
            <person name="Roberts A."/>
            <person name="Saif S."/>
            <person name="Shea T."/>
            <person name="Sisk P."/>
            <person name="Sykes S."/>
            <person name="Wortman J."/>
            <person name="Nusbaum C."/>
            <person name="Birren B."/>
        </authorList>
    </citation>
    <scope>NUCLEOTIDE SEQUENCE [LARGE SCALE GENOMIC DNA]</scope>
    <source>
        <strain evidence="5 6">HGA0223</strain>
    </source>
</reference>
<evidence type="ECO:0000313" key="5">
    <source>
        <dbReference type="EMBL" id="EPE01121.1"/>
    </source>
</evidence>
<feature type="binding site" evidence="4">
    <location>
        <position position="294"/>
    </location>
    <ligand>
        <name>allantoate</name>
        <dbReference type="ChEBI" id="CHEBI:17536"/>
    </ligand>
</feature>
<feature type="binding site" evidence="3">
    <location>
        <position position="401"/>
    </location>
    <ligand>
        <name>Zn(2+)</name>
        <dbReference type="ChEBI" id="CHEBI:29105"/>
        <label>2</label>
    </ligand>
</feature>
<dbReference type="eggNOG" id="COG0624">
    <property type="taxonomic scope" value="Bacteria"/>
</dbReference>
<keyword evidence="6" id="KW-1185">Reference proteome</keyword>
<dbReference type="PANTHER" id="PTHR32494:SF5">
    <property type="entry name" value="ALLANTOATE AMIDOHYDROLASE"/>
    <property type="match status" value="1"/>
</dbReference>
<dbReference type="InterPro" id="IPR002933">
    <property type="entry name" value="Peptidase_M20"/>
</dbReference>
<dbReference type="RefSeq" id="WP_016473824.1">
    <property type="nucleotide sequence ID" value="NZ_KE150480.1"/>
</dbReference>
<dbReference type="PIRSF" id="PIRSF001235">
    <property type="entry name" value="Amidase_carbamoylase"/>
    <property type="match status" value="1"/>
</dbReference>
<feature type="binding site" evidence="3">
    <location>
        <position position="93"/>
    </location>
    <ligand>
        <name>Zn(2+)</name>
        <dbReference type="ChEBI" id="CHEBI:29105"/>
        <label>1</label>
    </ligand>
</feature>
<dbReference type="PANTHER" id="PTHR32494">
    <property type="entry name" value="ALLANTOATE DEIMINASE-RELATED"/>
    <property type="match status" value="1"/>
</dbReference>
<dbReference type="STRING" id="1203554.HMPREF1476_00431"/>
<dbReference type="Proteomes" id="UP000014400">
    <property type="component" value="Unassembled WGS sequence"/>
</dbReference>